<protein>
    <submittedName>
        <fullName evidence="7">Oligosaccharide translocase</fullName>
    </submittedName>
</protein>
<evidence type="ECO:0000256" key="1">
    <source>
        <dbReference type="ARBA" id="ARBA00004651"/>
    </source>
</evidence>
<feature type="transmembrane region" description="Helical" evidence="6">
    <location>
        <begin position="392"/>
        <end position="410"/>
    </location>
</feature>
<sequence length="482" mass="53446">MSLFPLSPVLKNMALYGTSIVLMKGVSLFMLPYIANHISQYELGRLELLATFAMILSVVLGFSLHEALYRFAGAEQDPYKKRKITAQIFTLTMIVGAVSLPIIWIISPFFNEFKPEYATTIELELLLMPLAFEGMIAVVLASLRMQDKAQLFFYLTTGRALLQAILTVIVLQQGYGVTAILLAGFISAVIQIIALVYIQMNENLKVENTSYVFSKDIAQLCLPYCFPLMLSGLIAFGLNGFERWVLAENTSFNDIALYAVALKFSLALTLLMQPFCMWWMPKRFDYLHAKGNKLTAQITESSLVLLCSLTILVSYLAPVLIDWLMPITYQSAKHIAVALIIVSAIKELNELINIGVLAKKKTNALLWINGVATIIGVALIIMLTPIYGVSGVLVSLIIAQLLRVIATFILSQRYHNLPYSMGKLVVIFLITTISIALSLSGYSTLLHLVIAAASTATLVVFAFQLSLITFPKKEQTGKHYDE</sequence>
<feature type="transmembrane region" description="Helical" evidence="6">
    <location>
        <begin position="177"/>
        <end position="197"/>
    </location>
</feature>
<feature type="transmembrane region" description="Helical" evidence="6">
    <location>
        <begin position="151"/>
        <end position="171"/>
    </location>
</feature>
<feature type="transmembrane region" description="Helical" evidence="6">
    <location>
        <begin position="126"/>
        <end position="144"/>
    </location>
</feature>
<keyword evidence="5 6" id="KW-0472">Membrane</keyword>
<accession>A0AAV3EP48</accession>
<evidence type="ECO:0000313" key="8">
    <source>
        <dbReference type="Proteomes" id="UP000004521"/>
    </source>
</evidence>
<feature type="transmembrane region" description="Helical" evidence="6">
    <location>
        <begin position="12"/>
        <end position="34"/>
    </location>
</feature>
<feature type="transmembrane region" description="Helical" evidence="6">
    <location>
        <begin position="301"/>
        <end position="321"/>
    </location>
</feature>
<dbReference type="EMBL" id="AHIH01000013">
    <property type="protein sequence ID" value="EHN68394.1"/>
    <property type="molecule type" value="Genomic_DNA"/>
</dbReference>
<name>A0AAV3EP48_ALIFS</name>
<organism evidence="7 8">
    <name type="scientific">Aliivibrio fischeri SR5</name>
    <dbReference type="NCBI Taxonomy" id="1088719"/>
    <lineage>
        <taxon>Bacteria</taxon>
        <taxon>Pseudomonadati</taxon>
        <taxon>Pseudomonadota</taxon>
        <taxon>Gammaproteobacteria</taxon>
        <taxon>Vibrionales</taxon>
        <taxon>Vibrionaceae</taxon>
        <taxon>Aliivibrio</taxon>
    </lineage>
</organism>
<comment type="caution">
    <text evidence="7">The sequence shown here is derived from an EMBL/GenBank/DDBJ whole genome shotgun (WGS) entry which is preliminary data.</text>
</comment>
<comment type="subcellular location">
    <subcellularLocation>
        <location evidence="1">Cell membrane</location>
        <topology evidence="1">Multi-pass membrane protein</topology>
    </subcellularLocation>
</comment>
<evidence type="ECO:0000256" key="6">
    <source>
        <dbReference type="SAM" id="Phobius"/>
    </source>
</evidence>
<feature type="transmembrane region" description="Helical" evidence="6">
    <location>
        <begin position="217"/>
        <end position="236"/>
    </location>
</feature>
<keyword evidence="4 6" id="KW-1133">Transmembrane helix</keyword>
<dbReference type="Proteomes" id="UP000004521">
    <property type="component" value="Chromosome II"/>
</dbReference>
<evidence type="ECO:0000256" key="5">
    <source>
        <dbReference type="ARBA" id="ARBA00023136"/>
    </source>
</evidence>
<feature type="transmembrane region" description="Helical" evidence="6">
    <location>
        <begin position="46"/>
        <end position="64"/>
    </location>
</feature>
<proteinExistence type="predicted"/>
<keyword evidence="2" id="KW-1003">Cell membrane</keyword>
<feature type="transmembrane region" description="Helical" evidence="6">
    <location>
        <begin position="422"/>
        <end position="442"/>
    </location>
</feature>
<dbReference type="RefSeq" id="WP_005423681.1">
    <property type="nucleotide sequence ID" value="NZ_CM001401.1"/>
</dbReference>
<evidence type="ECO:0000256" key="2">
    <source>
        <dbReference type="ARBA" id="ARBA00022475"/>
    </source>
</evidence>
<reference evidence="7 8" key="1">
    <citation type="journal article" date="2012" name="J. Bacteriol.">
        <title>Draft Genome Sequence of Vibrio fischeri SR5, a Strain Isolated from the Light Organ of the Mediterranean Squid Sepiola robusta.</title>
        <authorList>
            <person name="Gyllborg M.C."/>
            <person name="Sahl J.W."/>
            <person name="Cronin D.C.III."/>
            <person name="Rasko D.A."/>
            <person name="Mandel M.J."/>
        </authorList>
    </citation>
    <scope>NUCLEOTIDE SEQUENCE [LARGE SCALE GENOMIC DNA]</scope>
    <source>
        <strain evidence="7 8">SR5</strain>
    </source>
</reference>
<evidence type="ECO:0000313" key="7">
    <source>
        <dbReference type="EMBL" id="EHN68394.1"/>
    </source>
</evidence>
<feature type="transmembrane region" description="Helical" evidence="6">
    <location>
        <begin position="448"/>
        <end position="470"/>
    </location>
</feature>
<dbReference type="GO" id="GO:0005886">
    <property type="term" value="C:plasma membrane"/>
    <property type="evidence" value="ECO:0007669"/>
    <property type="project" value="UniProtKB-SubCell"/>
</dbReference>
<evidence type="ECO:0000256" key="4">
    <source>
        <dbReference type="ARBA" id="ARBA00022989"/>
    </source>
</evidence>
<dbReference type="AlphaFoldDB" id="A0AAV3EP48"/>
<dbReference type="InterPro" id="IPR050833">
    <property type="entry name" value="Poly_Biosynth_Transport"/>
</dbReference>
<dbReference type="InterPro" id="IPR002797">
    <property type="entry name" value="Polysacc_synth"/>
</dbReference>
<evidence type="ECO:0000256" key="3">
    <source>
        <dbReference type="ARBA" id="ARBA00022692"/>
    </source>
</evidence>
<dbReference type="Pfam" id="PF01943">
    <property type="entry name" value="Polysacc_synt"/>
    <property type="match status" value="1"/>
</dbReference>
<dbReference type="PANTHER" id="PTHR30250:SF11">
    <property type="entry name" value="O-ANTIGEN TRANSPORTER-RELATED"/>
    <property type="match status" value="1"/>
</dbReference>
<gene>
    <name evidence="7" type="primary">sypK</name>
    <name evidence="7" type="ORF">VFSR5_A0979</name>
</gene>
<dbReference type="PANTHER" id="PTHR30250">
    <property type="entry name" value="PST FAMILY PREDICTED COLANIC ACID TRANSPORTER"/>
    <property type="match status" value="1"/>
</dbReference>
<feature type="transmembrane region" description="Helical" evidence="6">
    <location>
        <begin position="366"/>
        <end position="386"/>
    </location>
</feature>
<keyword evidence="3 6" id="KW-0812">Transmembrane</keyword>
<feature type="transmembrane region" description="Helical" evidence="6">
    <location>
        <begin position="84"/>
        <end position="106"/>
    </location>
</feature>
<feature type="transmembrane region" description="Helical" evidence="6">
    <location>
        <begin position="256"/>
        <end position="280"/>
    </location>
</feature>